<feature type="region of interest" description="Disordered" evidence="1">
    <location>
        <begin position="626"/>
        <end position="666"/>
    </location>
</feature>
<proteinExistence type="predicted"/>
<feature type="region of interest" description="Disordered" evidence="1">
    <location>
        <begin position="109"/>
        <end position="140"/>
    </location>
</feature>
<feature type="compositionally biased region" description="Acidic residues" evidence="1">
    <location>
        <begin position="166"/>
        <end position="176"/>
    </location>
</feature>
<feature type="compositionally biased region" description="Basic residues" evidence="1">
    <location>
        <begin position="264"/>
        <end position="277"/>
    </location>
</feature>
<feature type="region of interest" description="Disordered" evidence="1">
    <location>
        <begin position="460"/>
        <end position="503"/>
    </location>
</feature>
<organism evidence="2 3">
    <name type="scientific">Plasmodium malariae</name>
    <dbReference type="NCBI Taxonomy" id="5858"/>
    <lineage>
        <taxon>Eukaryota</taxon>
        <taxon>Sar</taxon>
        <taxon>Alveolata</taxon>
        <taxon>Apicomplexa</taxon>
        <taxon>Aconoidasida</taxon>
        <taxon>Haemosporida</taxon>
        <taxon>Plasmodiidae</taxon>
        <taxon>Plasmodium</taxon>
        <taxon>Plasmodium (Plasmodium)</taxon>
    </lineage>
</organism>
<dbReference type="EMBL" id="LT594502">
    <property type="protein sequence ID" value="SBT80975.1"/>
    <property type="molecule type" value="Genomic_DNA"/>
</dbReference>
<protein>
    <recommendedName>
        <fullName evidence="4">SAP domain-containing protein</fullName>
    </recommendedName>
</protein>
<gene>
    <name evidence="2" type="primary">PmlGA01_140047500</name>
    <name evidence="2" type="ORF">PMLGA01_140047500</name>
</gene>
<feature type="region of interest" description="Disordered" evidence="1">
    <location>
        <begin position="156"/>
        <end position="323"/>
    </location>
</feature>
<evidence type="ECO:0000313" key="3">
    <source>
        <dbReference type="Proteomes" id="UP000219799"/>
    </source>
</evidence>
<evidence type="ECO:0000313" key="2">
    <source>
        <dbReference type="EMBL" id="SBT80975.1"/>
    </source>
</evidence>
<evidence type="ECO:0008006" key="4">
    <source>
        <dbReference type="Google" id="ProtNLM"/>
    </source>
</evidence>
<dbReference type="AlphaFoldDB" id="A0A1C3L324"/>
<accession>A0A1C3L324</accession>
<name>A0A1C3L324_PLAMA</name>
<evidence type="ECO:0000256" key="1">
    <source>
        <dbReference type="SAM" id="MobiDB-lite"/>
    </source>
</evidence>
<dbReference type="VEuPathDB" id="PlasmoDB:PmUG01_14063800"/>
<sequence>MKRHVLVAIAFFTLAKLTLMLTYNYGKMKNYFKRAFYISSIEKQNTRNNNNIMNVTIIKKRRKQFILLKKKNENNFSINVCTLHKKRKGRKGEQRLCMFNGTYNEREASDVSEANGDGQANSEDILNSRGEPHYKNNCSSHVTCQNSKDVELKNQLDSASSSGHDDGDDIEGEEEEKEKKRKKEKRNEERIARKVEKENEGSERSERSEGKEGSERSEGKGGSEGKEGSEGSERSERSERSEGKEGGEGSERSEGKEGGEGGKGKKQISKVISKSKGKNGLGPTGRGEEDSEWIHSTPEEKNQNSLEHKLDESKNIEGKNDIINGSEEDMAKLMNKYLKNDKLLNDNEKLKGLDKDKMLEEYNRLVQLMKESTDRKMREYKENEKKDIYELNERVINSSRKLNLDKLKKDIEKSFTTNDTMERNIQEYIRLFTQEGGLSDVGGTGDARTVGTDIDVGEVGSIKRTPLNPTTTVNPSSDDCSSSGIPRKLPLSEGEEKSLGEYAGSDTEFIKEKEEEENREILRKIYRGDYSNIDKFNFKFSRKDFDMMKNIDDKEKDVNEEEKKLIDGIFTKICKQTSSIDELREKETKLLKLYEQYRKENKIARDENLENLKYYNAKVARESRHPGVVSGEVDKVGASDRNGLSVSNSSNVLNSSNPSTDSNSWRGDYTDELINKNIFFNRVSNKFVEIKEEEIKEMSEMQIRDELRKRGYPTFGTFEEIKMRLLDIMKIKENNYFDVREIIKNPEEHVLSHIKLDKLKENIKQYKEQEKYGDTESKIKQVDSAIEINKFLYDPVDYLRIDTTNKFIKQKEMENNIKDNADIAKLPIVNDYNFDKEISMAEKLKKTFNFENDQRLPDQIKQCGDDENGHSGKNDTVDTIDEEEEKEEQCRREVLKYGGMQETIEEFHIKHNLSLDFLGDYICKFSNAHIQDVNKYRHKTKEEIKRLEMNQFEFLISESSINNNFIVYKFVDTNDLIKNYLTTKNIVTLIEYSNIADPVDIIHYYSPETLFMLSEEYNITIDKVIDACTKLNIKLPYGGDTHLNKNCFNLLTCYLNKYEQVRKDT</sequence>
<feature type="region of interest" description="Disordered" evidence="1">
    <location>
        <begin position="861"/>
        <end position="885"/>
    </location>
</feature>
<reference evidence="2 3" key="1">
    <citation type="submission" date="2016-06" db="EMBL/GenBank/DDBJ databases">
        <authorList>
            <consortium name="Pathogen Informatics"/>
        </authorList>
    </citation>
    <scope>NUCLEOTIDE SEQUENCE [LARGE SCALE GENOMIC DNA]</scope>
    <source>
        <strain evidence="2">PmlGA01</strain>
    </source>
</reference>
<feature type="compositionally biased region" description="Low complexity" evidence="1">
    <location>
        <begin position="644"/>
        <end position="657"/>
    </location>
</feature>
<feature type="compositionally biased region" description="Basic and acidic residues" evidence="1">
    <location>
        <begin position="297"/>
        <end position="320"/>
    </location>
</feature>
<feature type="compositionally biased region" description="Basic and acidic residues" evidence="1">
    <location>
        <begin position="185"/>
        <end position="263"/>
    </location>
</feature>
<dbReference type="Proteomes" id="UP000219799">
    <property type="component" value="Chromosome 14"/>
</dbReference>
<feature type="compositionally biased region" description="Polar residues" evidence="1">
    <location>
        <begin position="467"/>
        <end position="484"/>
    </location>
</feature>
<feature type="compositionally biased region" description="Basic and acidic residues" evidence="1">
    <location>
        <begin position="861"/>
        <end position="876"/>
    </location>
</feature>